<evidence type="ECO:0000256" key="2">
    <source>
        <dbReference type="ARBA" id="ARBA00022692"/>
    </source>
</evidence>
<dbReference type="OrthoDB" id="9804184at2"/>
<accession>A0A1Y0D7B7</accession>
<evidence type="ECO:0000256" key="1">
    <source>
        <dbReference type="ARBA" id="ARBA00004127"/>
    </source>
</evidence>
<keyword evidence="7" id="KW-1185">Reference proteome</keyword>
<dbReference type="AlphaFoldDB" id="A0A1Y0D7B7"/>
<keyword evidence="3" id="KW-1133">Transmembrane helix</keyword>
<dbReference type="Pfam" id="PF06803">
    <property type="entry name" value="DUF1232"/>
    <property type="match status" value="1"/>
</dbReference>
<evidence type="ECO:0000259" key="5">
    <source>
        <dbReference type="Pfam" id="PF06803"/>
    </source>
</evidence>
<feature type="domain" description="DUF1232" evidence="5">
    <location>
        <begin position="53"/>
        <end position="88"/>
    </location>
</feature>
<dbReference type="EMBL" id="CP021377">
    <property type="protein sequence ID" value="ART83429.1"/>
    <property type="molecule type" value="Genomic_DNA"/>
</dbReference>
<evidence type="ECO:0000256" key="3">
    <source>
        <dbReference type="ARBA" id="ARBA00022989"/>
    </source>
</evidence>
<sequence length="116" mass="12649">MTHSRSSNSSQDHQEHYSEGAFWNKAKKLGRKVLMPALKLYYAAQDSDTPAWAKAIIYSALGYLILPVDAIPDVLLGVGYVDDFGVLLGALGVVAAHIKDKHEQLAAAALNRWLGK</sequence>
<dbReference type="InterPro" id="IPR016983">
    <property type="entry name" value="UCP031804"/>
</dbReference>
<dbReference type="Proteomes" id="UP000243937">
    <property type="component" value="Chromosome"/>
</dbReference>
<evidence type="ECO:0000256" key="4">
    <source>
        <dbReference type="ARBA" id="ARBA00023136"/>
    </source>
</evidence>
<evidence type="ECO:0000313" key="6">
    <source>
        <dbReference type="EMBL" id="ART83429.1"/>
    </source>
</evidence>
<dbReference type="KEGG" id="opf:CBP31_13025"/>
<keyword evidence="2" id="KW-0812">Transmembrane</keyword>
<name>A0A1Y0D7B7_9GAMM</name>
<dbReference type="InterPro" id="IPR010652">
    <property type="entry name" value="DUF1232"/>
</dbReference>
<dbReference type="RefSeq" id="WP_087037983.1">
    <property type="nucleotide sequence ID" value="NZ_CP021377.1"/>
</dbReference>
<dbReference type="GO" id="GO:0012505">
    <property type="term" value="C:endomembrane system"/>
    <property type="evidence" value="ECO:0007669"/>
    <property type="project" value="UniProtKB-SubCell"/>
</dbReference>
<comment type="subcellular location">
    <subcellularLocation>
        <location evidence="1">Endomembrane system</location>
        <topology evidence="1">Multi-pass membrane protein</topology>
    </subcellularLocation>
</comment>
<reference evidence="6 7" key="1">
    <citation type="journal article" date="2014" name="Int. J. Syst. Evol. Microbiol.">
        <title>Oceanisphaera profunda sp. nov., a marine bacterium isolated from deep-sea sediment, and emended description of the genus Oceanisphaera.</title>
        <authorList>
            <person name="Xu Z."/>
            <person name="Zhang X.Y."/>
            <person name="Su H.N."/>
            <person name="Yu Z.C."/>
            <person name="Liu C."/>
            <person name="Li H."/>
            <person name="Chen X.L."/>
            <person name="Song X.Y."/>
            <person name="Xie B.B."/>
            <person name="Qin Q.L."/>
            <person name="Zhou B.C."/>
            <person name="Shi M."/>
            <person name="Huang Y."/>
            <person name="Zhang Y.Z."/>
        </authorList>
    </citation>
    <scope>NUCLEOTIDE SEQUENCE [LARGE SCALE GENOMIC DNA]</scope>
    <source>
        <strain evidence="6 7">SM1222</strain>
    </source>
</reference>
<gene>
    <name evidence="6" type="ORF">CBP31_13025</name>
</gene>
<proteinExistence type="predicted"/>
<keyword evidence="4" id="KW-0472">Membrane</keyword>
<organism evidence="6 7">
    <name type="scientific">Oceanisphaera profunda</name>
    <dbReference type="NCBI Taxonomy" id="1416627"/>
    <lineage>
        <taxon>Bacteria</taxon>
        <taxon>Pseudomonadati</taxon>
        <taxon>Pseudomonadota</taxon>
        <taxon>Gammaproteobacteria</taxon>
        <taxon>Aeromonadales</taxon>
        <taxon>Aeromonadaceae</taxon>
        <taxon>Oceanisphaera</taxon>
    </lineage>
</organism>
<dbReference type="PIRSF" id="PIRSF031804">
    <property type="entry name" value="UCP031804"/>
    <property type="match status" value="1"/>
</dbReference>
<protein>
    <recommendedName>
        <fullName evidence="5">DUF1232 domain-containing protein</fullName>
    </recommendedName>
</protein>
<evidence type="ECO:0000313" key="7">
    <source>
        <dbReference type="Proteomes" id="UP000243937"/>
    </source>
</evidence>